<dbReference type="InterPro" id="IPR006015">
    <property type="entry name" value="Universal_stress_UspA"/>
</dbReference>
<dbReference type="HOGENOM" id="CLU_049301_18_1_6"/>
<evidence type="ECO:0000259" key="6">
    <source>
        <dbReference type="Pfam" id="PF00582"/>
    </source>
</evidence>
<dbReference type="InterPro" id="IPR014729">
    <property type="entry name" value="Rossmann-like_a/b/a_fold"/>
</dbReference>
<evidence type="ECO:0000313" key="8">
    <source>
        <dbReference type="Proteomes" id="UP000014585"/>
    </source>
</evidence>
<dbReference type="SUPFAM" id="SSF52402">
    <property type="entry name" value="Adenine nucleotide alpha hydrolases-like"/>
    <property type="match status" value="1"/>
</dbReference>
<dbReference type="EMBL" id="ATDT01000023">
    <property type="protein sequence ID" value="EPF16336.1"/>
    <property type="molecule type" value="Genomic_DNA"/>
</dbReference>
<dbReference type="GO" id="GO:0005737">
    <property type="term" value="C:cytoplasm"/>
    <property type="evidence" value="ECO:0007669"/>
    <property type="project" value="UniProtKB-SubCell"/>
</dbReference>
<dbReference type="InterPro" id="IPR006016">
    <property type="entry name" value="UspA"/>
</dbReference>
<proteinExistence type="inferred from homology"/>
<name>S3IUT0_9ENTR</name>
<organism evidence="7 8">
    <name type="scientific">Cedecea davisae DSM 4568</name>
    <dbReference type="NCBI Taxonomy" id="566551"/>
    <lineage>
        <taxon>Bacteria</taxon>
        <taxon>Pseudomonadati</taxon>
        <taxon>Pseudomonadota</taxon>
        <taxon>Gammaproteobacteria</taxon>
        <taxon>Enterobacterales</taxon>
        <taxon>Enterobacteriaceae</taxon>
        <taxon>Cedecea</taxon>
    </lineage>
</organism>
<evidence type="ECO:0000256" key="1">
    <source>
        <dbReference type="ARBA" id="ARBA00004496"/>
    </source>
</evidence>
<dbReference type="Proteomes" id="UP000014585">
    <property type="component" value="Unassembled WGS sequence"/>
</dbReference>
<accession>S3IUT0</accession>
<reference evidence="7 8" key="1">
    <citation type="submission" date="2013-04" db="EMBL/GenBank/DDBJ databases">
        <authorList>
            <person name="Weinstock G."/>
            <person name="Sodergren E."/>
            <person name="Lobos E.A."/>
            <person name="Fulton L."/>
            <person name="Fulton R."/>
            <person name="Courtney L."/>
            <person name="Fronick C."/>
            <person name="O'Laughlin M."/>
            <person name="Godfrey J."/>
            <person name="Wilson R.M."/>
            <person name="Miner T."/>
            <person name="Farmer C."/>
            <person name="Delehaunty K."/>
            <person name="Cordes M."/>
            <person name="Minx P."/>
            <person name="Tomlinson C."/>
            <person name="Chen J."/>
            <person name="Wollam A."/>
            <person name="Pepin K.H."/>
            <person name="Palsikar V.B."/>
            <person name="Zhang X."/>
            <person name="Suruliraj S."/>
            <person name="Perna N.T."/>
            <person name="Plunkett G."/>
            <person name="Warren W."/>
            <person name="Mitreva M."/>
            <person name="Mardis E.R."/>
            <person name="Wilson R.K."/>
        </authorList>
    </citation>
    <scope>NUCLEOTIDE SEQUENCE [LARGE SCALE GENOMIC DNA]</scope>
    <source>
        <strain evidence="7 8">DSM 4568</strain>
    </source>
</reference>
<dbReference type="AlphaFoldDB" id="S3IUT0"/>
<feature type="domain" description="UspA" evidence="6">
    <location>
        <begin position="8"/>
        <end position="143"/>
    </location>
</feature>
<gene>
    <name evidence="7" type="ORF">HMPREF0201_02693</name>
</gene>
<dbReference type="NCBIfam" id="NF007512">
    <property type="entry name" value="PRK10116.1"/>
    <property type="match status" value="1"/>
</dbReference>
<protein>
    <recommendedName>
        <fullName evidence="5">Universal stress protein</fullName>
    </recommendedName>
</protein>
<comment type="subcellular location">
    <subcellularLocation>
        <location evidence="1 5">Cytoplasm</location>
    </subcellularLocation>
</comment>
<dbReference type="PANTHER" id="PTHR46268">
    <property type="entry name" value="STRESS RESPONSE PROTEIN NHAX"/>
    <property type="match status" value="1"/>
</dbReference>
<comment type="similarity">
    <text evidence="2 5">Belongs to the universal stress protein A family.</text>
</comment>
<evidence type="ECO:0000256" key="5">
    <source>
        <dbReference type="PIRNR" id="PIRNR006276"/>
    </source>
</evidence>
<evidence type="ECO:0000256" key="4">
    <source>
        <dbReference type="ARBA" id="ARBA00037131"/>
    </source>
</evidence>
<dbReference type="Gene3D" id="3.40.50.620">
    <property type="entry name" value="HUPs"/>
    <property type="match status" value="1"/>
</dbReference>
<evidence type="ECO:0000313" key="7">
    <source>
        <dbReference type="EMBL" id="EPF16336.1"/>
    </source>
</evidence>
<comment type="function">
    <text evidence="4 5">Required for resistance to DNA-damaging agents.</text>
</comment>
<comment type="caution">
    <text evidence="7">The sequence shown here is derived from an EMBL/GenBank/DDBJ whole genome shotgun (WGS) entry which is preliminary data.</text>
</comment>
<dbReference type="Pfam" id="PF00582">
    <property type="entry name" value="Usp"/>
    <property type="match status" value="1"/>
</dbReference>
<keyword evidence="3 5" id="KW-0963">Cytoplasm</keyword>
<dbReference type="PIRSF" id="PIRSF006276">
    <property type="entry name" value="UspA"/>
    <property type="match status" value="1"/>
</dbReference>
<sequence>MWGEIMSYSHVLVAVAVTPESHLLVQKAVSIVKPVNGRITLVTLASDPELYNQLAAPMMENLRELMLEETRLFLDEIREKAQYPIENIIISSGELSEHILNICERQDVDLVICGNHNQSFFSKIMCSAKAVVAASAVDVLLVPL</sequence>
<evidence type="ECO:0000256" key="2">
    <source>
        <dbReference type="ARBA" id="ARBA00008791"/>
    </source>
</evidence>
<dbReference type="STRING" id="566551.HMPREF0201_02693"/>
<dbReference type="PANTHER" id="PTHR46268:SF16">
    <property type="entry name" value="UNIVERSAL STRESS PROTEIN C"/>
    <property type="match status" value="1"/>
</dbReference>
<dbReference type="PATRIC" id="fig|566551.4.peg.2473"/>
<evidence type="ECO:0000256" key="3">
    <source>
        <dbReference type="ARBA" id="ARBA00022490"/>
    </source>
</evidence>